<proteinExistence type="predicted"/>
<dbReference type="Proteomes" id="UP000504635">
    <property type="component" value="Unplaced"/>
</dbReference>
<feature type="domain" description="THAP-type" evidence="8">
    <location>
        <begin position="1"/>
        <end position="80"/>
    </location>
</feature>
<evidence type="ECO:0000256" key="4">
    <source>
        <dbReference type="ARBA" id="ARBA00023125"/>
    </source>
</evidence>
<evidence type="ECO:0000313" key="9">
    <source>
        <dbReference type="Proteomes" id="UP000504635"/>
    </source>
</evidence>
<dbReference type="OrthoDB" id="6784564at2759"/>
<dbReference type="AlphaFoldDB" id="A0A6J2XDS8"/>
<keyword evidence="1" id="KW-0479">Metal-binding</keyword>
<dbReference type="InterPro" id="IPR038441">
    <property type="entry name" value="THAP_Znf_sf"/>
</dbReference>
<dbReference type="SUPFAM" id="SSF57716">
    <property type="entry name" value="Glucocorticoid receptor-like (DNA-binding domain)"/>
    <property type="match status" value="1"/>
</dbReference>
<dbReference type="RefSeq" id="XP_030749488.1">
    <property type="nucleotide sequence ID" value="XM_030893628.1"/>
</dbReference>
<sequence length="267" mass="30366">MVRSCLICKKRDDLDPEVCFRSFPVNPEKRLIWLSIFGIEDGPHISKKPDICSDHFSPCEVLTRADGRRHIDLDAIPATNTSIFEDSSSSSSENTEVLTMTEGFPSIIYCGQDSLMENLMENENELLPSTSNAGLPRESHTILEKMPSSSSLSAETESESETEKLERSFEKQASSSPSSVLNSTENLPKQPFIRRKRKYIGDMGSSDFSTPEKRRRNLAFIKKRCASQRKRIHNLQMTVRRLKNRITSLKQLLNYLKDECLITELSL</sequence>
<keyword evidence="3" id="KW-0862">Zinc</keyword>
<evidence type="ECO:0000256" key="5">
    <source>
        <dbReference type="PROSITE-ProRule" id="PRU00309"/>
    </source>
</evidence>
<feature type="compositionally biased region" description="Polar residues" evidence="7">
    <location>
        <begin position="171"/>
        <end position="187"/>
    </location>
</feature>
<evidence type="ECO:0000256" key="6">
    <source>
        <dbReference type="SAM" id="Coils"/>
    </source>
</evidence>
<feature type="region of interest" description="Disordered" evidence="7">
    <location>
        <begin position="144"/>
        <end position="187"/>
    </location>
</feature>
<evidence type="ECO:0000259" key="8">
    <source>
        <dbReference type="PROSITE" id="PS50950"/>
    </source>
</evidence>
<protein>
    <submittedName>
        <fullName evidence="10">Uncharacterized protein LOC115877474</fullName>
    </submittedName>
</protein>
<name>A0A6J2XDS8_SITOR</name>
<dbReference type="InterPro" id="IPR006612">
    <property type="entry name" value="THAP_Znf"/>
</dbReference>
<dbReference type="PROSITE" id="PS50950">
    <property type="entry name" value="ZF_THAP"/>
    <property type="match status" value="1"/>
</dbReference>
<dbReference type="GeneID" id="115877474"/>
<accession>A0A6J2XDS8</accession>
<dbReference type="GO" id="GO:0008270">
    <property type="term" value="F:zinc ion binding"/>
    <property type="evidence" value="ECO:0007669"/>
    <property type="project" value="UniProtKB-KW"/>
</dbReference>
<evidence type="ECO:0000256" key="1">
    <source>
        <dbReference type="ARBA" id="ARBA00022723"/>
    </source>
</evidence>
<dbReference type="GO" id="GO:0003677">
    <property type="term" value="F:DNA binding"/>
    <property type="evidence" value="ECO:0007669"/>
    <property type="project" value="UniProtKB-UniRule"/>
</dbReference>
<dbReference type="Gene3D" id="6.20.210.20">
    <property type="entry name" value="THAP domain"/>
    <property type="match status" value="1"/>
</dbReference>
<keyword evidence="9" id="KW-1185">Reference proteome</keyword>
<feature type="compositionally biased region" description="Basic and acidic residues" evidence="7">
    <location>
        <begin position="161"/>
        <end position="170"/>
    </location>
</feature>
<keyword evidence="4 5" id="KW-0238">DNA-binding</keyword>
<organism evidence="9 10">
    <name type="scientific">Sitophilus oryzae</name>
    <name type="common">Rice weevil</name>
    <name type="synonym">Curculio oryzae</name>
    <dbReference type="NCBI Taxonomy" id="7048"/>
    <lineage>
        <taxon>Eukaryota</taxon>
        <taxon>Metazoa</taxon>
        <taxon>Ecdysozoa</taxon>
        <taxon>Arthropoda</taxon>
        <taxon>Hexapoda</taxon>
        <taxon>Insecta</taxon>
        <taxon>Pterygota</taxon>
        <taxon>Neoptera</taxon>
        <taxon>Endopterygota</taxon>
        <taxon>Coleoptera</taxon>
        <taxon>Polyphaga</taxon>
        <taxon>Cucujiformia</taxon>
        <taxon>Curculionidae</taxon>
        <taxon>Dryophthorinae</taxon>
        <taxon>Sitophilus</taxon>
    </lineage>
</organism>
<evidence type="ECO:0000256" key="3">
    <source>
        <dbReference type="ARBA" id="ARBA00022833"/>
    </source>
</evidence>
<evidence type="ECO:0000313" key="10">
    <source>
        <dbReference type="RefSeq" id="XP_030749488.1"/>
    </source>
</evidence>
<keyword evidence="2 5" id="KW-0863">Zinc-finger</keyword>
<reference evidence="10" key="1">
    <citation type="submission" date="2025-08" db="UniProtKB">
        <authorList>
            <consortium name="RefSeq"/>
        </authorList>
    </citation>
    <scope>IDENTIFICATION</scope>
    <source>
        <tissue evidence="10">Gonads</tissue>
    </source>
</reference>
<gene>
    <name evidence="10" type="primary">LOC115877474</name>
</gene>
<dbReference type="SMART" id="SM00980">
    <property type="entry name" value="THAP"/>
    <property type="match status" value="1"/>
</dbReference>
<dbReference type="InParanoid" id="A0A6J2XDS8"/>
<evidence type="ECO:0000256" key="7">
    <source>
        <dbReference type="SAM" id="MobiDB-lite"/>
    </source>
</evidence>
<keyword evidence="6" id="KW-0175">Coiled coil</keyword>
<dbReference type="KEGG" id="soy:115877474"/>
<feature type="coiled-coil region" evidence="6">
    <location>
        <begin position="225"/>
        <end position="259"/>
    </location>
</feature>
<dbReference type="Pfam" id="PF05485">
    <property type="entry name" value="THAP"/>
    <property type="match status" value="1"/>
</dbReference>
<evidence type="ECO:0000256" key="2">
    <source>
        <dbReference type="ARBA" id="ARBA00022771"/>
    </source>
</evidence>